<protein>
    <recommendedName>
        <fullName evidence="4">Transmembrane protein</fullName>
    </recommendedName>
</protein>
<organism evidence="2 3">
    <name type="scientific">Leptospira interrogans serovar Australis str. 200703203</name>
    <dbReference type="NCBI Taxonomy" id="1085541"/>
    <lineage>
        <taxon>Bacteria</taxon>
        <taxon>Pseudomonadati</taxon>
        <taxon>Spirochaetota</taxon>
        <taxon>Spirochaetia</taxon>
        <taxon>Leptospirales</taxon>
        <taxon>Leptospiraceae</taxon>
        <taxon>Leptospira</taxon>
    </lineage>
</organism>
<evidence type="ECO:0008006" key="4">
    <source>
        <dbReference type="Google" id="ProtNLM"/>
    </source>
</evidence>
<sequence>MFSVRLNLLRQASKYIQTQFRFQLLKTIYSFFVSYIPLVQIILSFNFLSSATVFRKSYTLHFNFCEDQVFVSSSASLARLQILFLYNLRFQVKDRKLFVGYRFYCLQRDYVRIIATFSKVFDLFELVFLRVKDRRVFSYKRSFTFRKFRSKVVSKTSEYVLRLFENEQNQRFTRIQFFVFDCFAKFQARV</sequence>
<evidence type="ECO:0000313" key="2">
    <source>
        <dbReference type="EMBL" id="EMY22824.1"/>
    </source>
</evidence>
<accession>N1UGN7</accession>
<gene>
    <name evidence="2" type="ORF">LEP1GSC115_4851</name>
</gene>
<keyword evidence="1" id="KW-1133">Transmembrane helix</keyword>
<keyword evidence="1" id="KW-0812">Transmembrane</keyword>
<evidence type="ECO:0000313" key="3">
    <source>
        <dbReference type="Proteomes" id="UP000012220"/>
    </source>
</evidence>
<proteinExistence type="predicted"/>
<dbReference type="Proteomes" id="UP000012220">
    <property type="component" value="Unassembled WGS sequence"/>
</dbReference>
<keyword evidence="1" id="KW-0472">Membrane</keyword>
<feature type="transmembrane region" description="Helical" evidence="1">
    <location>
        <begin position="28"/>
        <end position="49"/>
    </location>
</feature>
<reference evidence="2 3" key="1">
    <citation type="submission" date="2013-02" db="EMBL/GenBank/DDBJ databases">
        <authorList>
            <person name="Harkins D.M."/>
            <person name="Durkin A.S."/>
            <person name="Brinkac L.M."/>
            <person name="Haft D.H."/>
            <person name="Selengut J.D."/>
            <person name="Sanka R."/>
            <person name="DePew J."/>
            <person name="Purushe J."/>
            <person name="Picardeau M."/>
            <person name="Werts C."/>
            <person name="Goarant C."/>
            <person name="Vinetz J.M."/>
            <person name="Sutton G.G."/>
            <person name="Nierman W.C."/>
            <person name="Fouts D.E."/>
        </authorList>
    </citation>
    <scope>NUCLEOTIDE SEQUENCE [LARGE SCALE GENOMIC DNA]</scope>
    <source>
        <strain evidence="2 3">200703203</strain>
    </source>
</reference>
<comment type="caution">
    <text evidence="2">The sequence shown here is derived from an EMBL/GenBank/DDBJ whole genome shotgun (WGS) entry which is preliminary data.</text>
</comment>
<evidence type="ECO:0000256" key="1">
    <source>
        <dbReference type="SAM" id="Phobius"/>
    </source>
</evidence>
<dbReference type="AlphaFoldDB" id="N1UGN7"/>
<dbReference type="BioCyc" id="LINT1085541:G11IQ-3202-MONOMER"/>
<dbReference type="EMBL" id="AHNY02000277">
    <property type="protein sequence ID" value="EMY22824.1"/>
    <property type="molecule type" value="Genomic_DNA"/>
</dbReference>
<name>N1UGN7_LEPIR</name>